<dbReference type="Proteomes" id="UP000030764">
    <property type="component" value="Unassembled WGS sequence"/>
</dbReference>
<proteinExistence type="predicted"/>
<reference evidence="1 3" key="1">
    <citation type="journal article" date="2014" name="Nat. Genet.">
        <title>Genome and transcriptome of the porcine whipworm Trichuris suis.</title>
        <authorList>
            <person name="Jex A.R."/>
            <person name="Nejsum P."/>
            <person name="Schwarz E.M."/>
            <person name="Hu L."/>
            <person name="Young N.D."/>
            <person name="Hall R.S."/>
            <person name="Korhonen P.K."/>
            <person name="Liao S."/>
            <person name="Thamsborg S."/>
            <person name="Xia J."/>
            <person name="Xu P."/>
            <person name="Wang S."/>
            <person name="Scheerlinck J.P."/>
            <person name="Hofmann A."/>
            <person name="Sternberg P.W."/>
            <person name="Wang J."/>
            <person name="Gasser R.B."/>
        </authorList>
    </citation>
    <scope>NUCLEOTIDE SEQUENCE [LARGE SCALE GENOMIC DNA]</scope>
    <source>
        <strain evidence="2">DCEP-RM93F</strain>
        <strain evidence="1">DCEP-RM93M</strain>
    </source>
</reference>
<dbReference type="EMBL" id="KL363192">
    <property type="protein sequence ID" value="KFD56704.1"/>
    <property type="molecule type" value="Genomic_DNA"/>
</dbReference>
<sequence length="188" mass="21703">MKNDAAAHRSMRWKPPRSLNILLDVHMTTSEDFMHESHFVQRKIRGSVHAMQPVDEQRQVADVSEAWTYLINRTGCCTINIPRLTTDNSHNIHWIFNEAGRCDRTSTVPTMCILPCAVTRECDSSDSSAVFLRCSVLFALRSLHRPLNCLPILLIKNVDFLTIVERVLMTLRDLHRKLRQIKKPNAWV</sequence>
<evidence type="ECO:0000313" key="1">
    <source>
        <dbReference type="EMBL" id="KFD56704.1"/>
    </source>
</evidence>
<name>A0A085MHK8_9BILA</name>
<evidence type="ECO:0000313" key="3">
    <source>
        <dbReference type="Proteomes" id="UP000030764"/>
    </source>
</evidence>
<dbReference type="AlphaFoldDB" id="A0A085MHK8"/>
<keyword evidence="3" id="KW-1185">Reference proteome</keyword>
<evidence type="ECO:0000313" key="2">
    <source>
        <dbReference type="EMBL" id="KFD60130.1"/>
    </source>
</evidence>
<protein>
    <submittedName>
        <fullName evidence="1">Uncharacterized protein</fullName>
    </submittedName>
</protein>
<organism evidence="1 3">
    <name type="scientific">Trichuris suis</name>
    <name type="common">pig whipworm</name>
    <dbReference type="NCBI Taxonomy" id="68888"/>
    <lineage>
        <taxon>Eukaryota</taxon>
        <taxon>Metazoa</taxon>
        <taxon>Ecdysozoa</taxon>
        <taxon>Nematoda</taxon>
        <taxon>Enoplea</taxon>
        <taxon>Dorylaimia</taxon>
        <taxon>Trichinellida</taxon>
        <taxon>Trichuridae</taxon>
        <taxon>Trichuris</taxon>
    </lineage>
</organism>
<accession>A0A085MHK8</accession>
<gene>
    <name evidence="1" type="ORF">M513_02380</name>
    <name evidence="2" type="ORF">M514_02380</name>
</gene>
<dbReference type="Proteomes" id="UP000030758">
    <property type="component" value="Unassembled WGS sequence"/>
</dbReference>
<dbReference type="EMBL" id="KL367692">
    <property type="protein sequence ID" value="KFD60130.1"/>
    <property type="molecule type" value="Genomic_DNA"/>
</dbReference>